<dbReference type="AlphaFoldDB" id="A0A9N9WK26"/>
<keyword evidence="9" id="KW-0732">Signal</keyword>
<dbReference type="PANTHER" id="PTHR42643">
    <property type="entry name" value="IONOTROPIC RECEPTOR 20A-RELATED"/>
    <property type="match status" value="1"/>
</dbReference>
<evidence type="ECO:0000256" key="8">
    <source>
        <dbReference type="SAM" id="Phobius"/>
    </source>
</evidence>
<feature type="chain" id="PRO_5040513500" description="Ionotropic receptor" evidence="9">
    <location>
        <begin position="23"/>
        <end position="678"/>
    </location>
</feature>
<dbReference type="InterPro" id="IPR052192">
    <property type="entry name" value="Insect_Ionotropic_Sensory_Rcpt"/>
</dbReference>
<evidence type="ECO:0000256" key="7">
    <source>
        <dbReference type="ARBA" id="ARBA00023180"/>
    </source>
</evidence>
<dbReference type="Gene3D" id="1.10.287.70">
    <property type="match status" value="1"/>
</dbReference>
<evidence type="ECO:0000256" key="6">
    <source>
        <dbReference type="ARBA" id="ARBA00023170"/>
    </source>
</evidence>
<reference evidence="10" key="1">
    <citation type="submission" date="2022-01" db="EMBL/GenBank/DDBJ databases">
        <authorList>
            <person name="King R."/>
        </authorList>
    </citation>
    <scope>NUCLEOTIDE SEQUENCE</scope>
</reference>
<proteinExistence type="predicted"/>
<keyword evidence="11" id="KW-1185">Reference proteome</keyword>
<evidence type="ECO:0000313" key="11">
    <source>
        <dbReference type="Proteomes" id="UP001153620"/>
    </source>
</evidence>
<evidence type="ECO:0000256" key="2">
    <source>
        <dbReference type="ARBA" id="ARBA00022475"/>
    </source>
</evidence>
<keyword evidence="6" id="KW-0675">Receptor</keyword>
<evidence type="ECO:0000256" key="4">
    <source>
        <dbReference type="ARBA" id="ARBA00022989"/>
    </source>
</evidence>
<accession>A0A9N9WK26</accession>
<protein>
    <recommendedName>
        <fullName evidence="12">Ionotropic receptor</fullName>
    </recommendedName>
</protein>
<dbReference type="PANTHER" id="PTHR42643:SF30">
    <property type="entry name" value="IONOTROPIC RECEPTOR 40A-RELATED"/>
    <property type="match status" value="1"/>
</dbReference>
<evidence type="ECO:0000256" key="3">
    <source>
        <dbReference type="ARBA" id="ARBA00022692"/>
    </source>
</evidence>
<feature type="transmembrane region" description="Helical" evidence="8">
    <location>
        <begin position="416"/>
        <end position="435"/>
    </location>
</feature>
<evidence type="ECO:0000256" key="5">
    <source>
        <dbReference type="ARBA" id="ARBA00023136"/>
    </source>
</evidence>
<dbReference type="EMBL" id="OU895877">
    <property type="protein sequence ID" value="CAG9798468.1"/>
    <property type="molecule type" value="Genomic_DNA"/>
</dbReference>
<dbReference type="Proteomes" id="UP001153620">
    <property type="component" value="Chromosome 1"/>
</dbReference>
<keyword evidence="4 8" id="KW-1133">Transmembrane helix</keyword>
<feature type="transmembrane region" description="Helical" evidence="8">
    <location>
        <begin position="607"/>
        <end position="628"/>
    </location>
</feature>
<keyword evidence="3 8" id="KW-0812">Transmembrane</keyword>
<keyword evidence="5 8" id="KW-0472">Membrane</keyword>
<evidence type="ECO:0000256" key="9">
    <source>
        <dbReference type="SAM" id="SignalP"/>
    </source>
</evidence>
<evidence type="ECO:0008006" key="12">
    <source>
        <dbReference type="Google" id="ProtNLM"/>
    </source>
</evidence>
<name>A0A9N9WK26_9DIPT</name>
<keyword evidence="2" id="KW-1003">Cell membrane</keyword>
<dbReference type="GO" id="GO:0005886">
    <property type="term" value="C:plasma membrane"/>
    <property type="evidence" value="ECO:0007669"/>
    <property type="project" value="UniProtKB-SubCell"/>
</dbReference>
<organism evidence="10 11">
    <name type="scientific">Chironomus riparius</name>
    <dbReference type="NCBI Taxonomy" id="315576"/>
    <lineage>
        <taxon>Eukaryota</taxon>
        <taxon>Metazoa</taxon>
        <taxon>Ecdysozoa</taxon>
        <taxon>Arthropoda</taxon>
        <taxon>Hexapoda</taxon>
        <taxon>Insecta</taxon>
        <taxon>Pterygota</taxon>
        <taxon>Neoptera</taxon>
        <taxon>Endopterygota</taxon>
        <taxon>Diptera</taxon>
        <taxon>Nematocera</taxon>
        <taxon>Chironomoidea</taxon>
        <taxon>Chironomidae</taxon>
        <taxon>Chironominae</taxon>
        <taxon>Chironomus</taxon>
    </lineage>
</organism>
<sequence length="678" mass="80130">MKFFRVLIFIVFNFLDLDYCNQFDYSYYEDVAVNSHVLSDIVNEFIFKENIKFDILFFNHISQLQKDILTDFMSKINGNLSYQVKSYNLVARHVRLLHGSNIFAIKSLDDFAYIESFLKIIRYQNQPIKYFILVPNLTFKELQMSNIYKTYQSLTVHSNSAFHYSYFITNEMDTVTLSTVEWFSPHGCNIPYLSIINNYNKKSRTWSSKLKNYEKFLNYHGCELVMMLPTMKNDRTIENVCGFSVVNDDKTDFDIIGITPAIFGISSKFYNYNPTFQPVRIDYHWFESIKPRRGKIIEINGTSIVPDVYFQIQSLHISNSLTTRTSHVIENLNARMFVTPAEKYTAYEKFFLPFDLETWIFLTITFFSTFLLIFIVNRLSKSARSLVYGHKVETPIWNVIRIFFGISQTKLPSQNFPRFILIMFISFCLIFRTCFQSKFFEFMTSEPRRDPPRTIEDVIERNYSVVSTKGFHAFSSRIDQLWQWQNITQISLFDFKKAFLTQSQNVTAKLALCVDEFNLNFIESEIKRNNDWNQLDDSVLYTHQEVFMFWSHSYYFRMYKMLIDSLIPTGIMKYLVDTYYTKKLQFEKFDEGPKVLSVDDLLFGFKIWLGCCLISVLSFVAEILYQIILKPRKIEFYKVHPIELQLMQTELNAELRGKFKVKSANSLIPFSGAVFESD</sequence>
<feature type="transmembrane region" description="Helical" evidence="8">
    <location>
        <begin position="359"/>
        <end position="376"/>
    </location>
</feature>
<keyword evidence="7" id="KW-0325">Glycoprotein</keyword>
<feature type="signal peptide" evidence="9">
    <location>
        <begin position="1"/>
        <end position="22"/>
    </location>
</feature>
<evidence type="ECO:0000256" key="1">
    <source>
        <dbReference type="ARBA" id="ARBA00004651"/>
    </source>
</evidence>
<comment type="subcellular location">
    <subcellularLocation>
        <location evidence="1">Cell membrane</location>
        <topology evidence="1">Multi-pass membrane protein</topology>
    </subcellularLocation>
</comment>
<reference evidence="10" key="2">
    <citation type="submission" date="2022-10" db="EMBL/GenBank/DDBJ databases">
        <authorList>
            <consortium name="ENA_rothamsted_submissions"/>
            <consortium name="culmorum"/>
            <person name="King R."/>
        </authorList>
    </citation>
    <scope>NUCLEOTIDE SEQUENCE</scope>
</reference>
<gene>
    <name evidence="10" type="ORF">CHIRRI_LOCUS1450</name>
</gene>
<evidence type="ECO:0000313" key="10">
    <source>
        <dbReference type="EMBL" id="CAG9798468.1"/>
    </source>
</evidence>